<comment type="caution">
    <text evidence="1">The sequence shown here is derived from an EMBL/GenBank/DDBJ whole genome shotgun (WGS) entry which is preliminary data.</text>
</comment>
<proteinExistence type="predicted"/>
<organism evidence="1 2">
    <name type="scientific">Bacillus thuringiensis</name>
    <dbReference type="NCBI Taxonomy" id="1428"/>
    <lineage>
        <taxon>Bacteria</taxon>
        <taxon>Bacillati</taxon>
        <taxon>Bacillota</taxon>
        <taxon>Bacilli</taxon>
        <taxon>Bacillales</taxon>
        <taxon>Bacillaceae</taxon>
        <taxon>Bacillus</taxon>
        <taxon>Bacillus cereus group</taxon>
    </lineage>
</organism>
<reference evidence="1 2" key="1">
    <citation type="submission" date="2019-03" db="EMBL/GenBank/DDBJ databases">
        <title>Above-ground endophytic microbial communities from plants in different locations in the United States.</title>
        <authorList>
            <person name="Frank C."/>
        </authorList>
    </citation>
    <scope>NUCLEOTIDE SEQUENCE [LARGE SCALE GENOMIC DNA]</scope>
    <source>
        <strain evidence="1 2">LP_2_YM</strain>
    </source>
</reference>
<dbReference type="GO" id="GO:0003676">
    <property type="term" value="F:nucleic acid binding"/>
    <property type="evidence" value="ECO:0007669"/>
    <property type="project" value="InterPro"/>
</dbReference>
<accession>A0A4R4AW40</accession>
<name>A0A4R4AW40_BACTU</name>
<dbReference type="EMBL" id="SMDG01000040">
    <property type="protein sequence ID" value="TCW44446.1"/>
    <property type="molecule type" value="Genomic_DNA"/>
</dbReference>
<evidence type="ECO:0000313" key="1">
    <source>
        <dbReference type="EMBL" id="TCW44446.1"/>
    </source>
</evidence>
<sequence length="142" mass="16319">MKPLNREESGNFGESQVFDKLVSLGHTVEYAATNQKGYDLFILNEKKRIEVKHIQRSGSASHDSFILKESQAELNAFDNLILLVSDYGFDNSKYYIFSNQEIQSIFSNKRTSSGNYTFNLNKEGTKLAGKNLFEFKDKWDKI</sequence>
<protein>
    <submittedName>
        <fullName evidence="1">Uncharacterized protein</fullName>
    </submittedName>
</protein>
<dbReference type="InterPro" id="IPR011856">
    <property type="entry name" value="tRNA_endonuc-like_dom_sf"/>
</dbReference>
<dbReference type="RefSeq" id="WP_131935375.1">
    <property type="nucleotide sequence ID" value="NZ_SMDF01000041.1"/>
</dbReference>
<gene>
    <name evidence="1" type="ORF">EC910_14010</name>
</gene>
<dbReference type="GeneID" id="83633491"/>
<dbReference type="Gene3D" id="3.40.1350.10">
    <property type="match status" value="1"/>
</dbReference>
<dbReference type="AlphaFoldDB" id="A0A4R4AW40"/>
<dbReference type="Proteomes" id="UP000295285">
    <property type="component" value="Unassembled WGS sequence"/>
</dbReference>
<evidence type="ECO:0000313" key="2">
    <source>
        <dbReference type="Proteomes" id="UP000295285"/>
    </source>
</evidence>